<dbReference type="Pfam" id="PF14341">
    <property type="entry name" value="PilX_N"/>
    <property type="match status" value="1"/>
</dbReference>
<keyword evidence="2" id="KW-0812">Transmembrane</keyword>
<reference evidence="5 6" key="1">
    <citation type="submission" date="2024-06" db="EMBL/GenBank/DDBJ databases">
        <authorList>
            <person name="Woo H."/>
        </authorList>
    </citation>
    <scope>NUCLEOTIDE SEQUENCE [LARGE SCALE GENOMIC DNA]</scope>
    <source>
        <strain evidence="5 6">Si-c</strain>
    </source>
</reference>
<evidence type="ECO:0000313" key="5">
    <source>
        <dbReference type="EMBL" id="MEW9573050.1"/>
    </source>
</evidence>
<dbReference type="Pfam" id="PF13681">
    <property type="entry name" value="PilX"/>
    <property type="match status" value="1"/>
</dbReference>
<keyword evidence="2" id="KW-0472">Membrane</keyword>
<sequence length="224" mass="23322">MSSHSRIPAARIARGTGGRAQRGAVLVVALIFLLLMTMLAISASSRSLLQERMVGGLRNAQLAEMGAEAALRGAEWKLWSAAGNGAGVACGTIVITECYIHDPQNPVNDVAAFRDDSGWVTAGAVEYKGSGDSFAFQDMSGSTLISAEQRELAKLAENPRYLIEDLGPEQPPGGGSAHESGVTSSTDSGPGNISKHIYRITARSTGGSANTVRALESTFAAKSN</sequence>
<accession>A0ABV3QGS9</accession>
<evidence type="ECO:0000313" key="6">
    <source>
        <dbReference type="Proteomes" id="UP001556220"/>
    </source>
</evidence>
<evidence type="ECO:0000259" key="4">
    <source>
        <dbReference type="Pfam" id="PF14341"/>
    </source>
</evidence>
<dbReference type="EMBL" id="JBFOHK010000004">
    <property type="protein sequence ID" value="MEW9573050.1"/>
    <property type="molecule type" value="Genomic_DNA"/>
</dbReference>
<proteinExistence type="predicted"/>
<dbReference type="InterPro" id="IPR025746">
    <property type="entry name" value="PilX_N_dom"/>
</dbReference>
<evidence type="ECO:0000256" key="2">
    <source>
        <dbReference type="SAM" id="Phobius"/>
    </source>
</evidence>
<organism evidence="5 6">
    <name type="scientific">Rhodanobacter lycopersici</name>
    <dbReference type="NCBI Taxonomy" id="3162487"/>
    <lineage>
        <taxon>Bacteria</taxon>
        <taxon>Pseudomonadati</taxon>
        <taxon>Pseudomonadota</taxon>
        <taxon>Gammaproteobacteria</taxon>
        <taxon>Lysobacterales</taxon>
        <taxon>Rhodanobacteraceae</taxon>
        <taxon>Rhodanobacter</taxon>
    </lineage>
</organism>
<dbReference type="RefSeq" id="WP_367855110.1">
    <property type="nucleotide sequence ID" value="NZ_JBFOHK010000004.1"/>
</dbReference>
<dbReference type="InterPro" id="IPR025205">
    <property type="entry name" value="PilX/PilW_C"/>
</dbReference>
<feature type="compositionally biased region" description="Polar residues" evidence="1">
    <location>
        <begin position="181"/>
        <end position="191"/>
    </location>
</feature>
<keyword evidence="6" id="KW-1185">Reference proteome</keyword>
<name>A0ABV3QGS9_9GAMM</name>
<evidence type="ECO:0000256" key="1">
    <source>
        <dbReference type="SAM" id="MobiDB-lite"/>
    </source>
</evidence>
<feature type="domain" description="Type 4 fimbrial biogenesis protein PilX N-terminal" evidence="4">
    <location>
        <begin position="22"/>
        <end position="72"/>
    </location>
</feature>
<feature type="transmembrane region" description="Helical" evidence="2">
    <location>
        <begin position="24"/>
        <end position="43"/>
    </location>
</feature>
<feature type="domain" description="PilX/PilW C-terminal" evidence="3">
    <location>
        <begin position="149"/>
        <end position="220"/>
    </location>
</feature>
<evidence type="ECO:0000259" key="3">
    <source>
        <dbReference type="Pfam" id="PF13681"/>
    </source>
</evidence>
<feature type="region of interest" description="Disordered" evidence="1">
    <location>
        <begin position="164"/>
        <end position="197"/>
    </location>
</feature>
<comment type="caution">
    <text evidence="5">The sequence shown here is derived from an EMBL/GenBank/DDBJ whole genome shotgun (WGS) entry which is preliminary data.</text>
</comment>
<keyword evidence="2" id="KW-1133">Transmembrane helix</keyword>
<dbReference type="Proteomes" id="UP001556220">
    <property type="component" value="Unassembled WGS sequence"/>
</dbReference>
<gene>
    <name evidence="5" type="ORF">ABQJ54_14935</name>
</gene>
<protein>
    <submittedName>
        <fullName evidence="5">PilX N-terminal domain-containing pilus assembly protein</fullName>
    </submittedName>
</protein>